<dbReference type="Proteomes" id="UP000033874">
    <property type="component" value="Unassembled WGS sequence"/>
</dbReference>
<dbReference type="PANTHER" id="PTHR30050">
    <property type="entry name" value="CHROMOSOMAL REPLICATION INITIATOR PROTEIN DNAA"/>
    <property type="match status" value="1"/>
</dbReference>
<evidence type="ECO:0000256" key="3">
    <source>
        <dbReference type="ARBA" id="ARBA00022840"/>
    </source>
</evidence>
<evidence type="ECO:0000256" key="1">
    <source>
        <dbReference type="ARBA" id="ARBA00008059"/>
    </source>
</evidence>
<dbReference type="SMART" id="SM00382">
    <property type="entry name" value="AAA"/>
    <property type="match status" value="1"/>
</dbReference>
<keyword evidence="7" id="KW-1185">Reference proteome</keyword>
<dbReference type="NCBIfam" id="NF006038">
    <property type="entry name" value="PRK08181.1"/>
    <property type="match status" value="1"/>
</dbReference>
<dbReference type="NCBIfam" id="NF038214">
    <property type="entry name" value="IS21_help_AAA"/>
    <property type="match status" value="1"/>
</dbReference>
<evidence type="ECO:0000313" key="7">
    <source>
        <dbReference type="Proteomes" id="UP000033874"/>
    </source>
</evidence>
<reference evidence="6 7" key="1">
    <citation type="submission" date="2015-04" db="EMBL/GenBank/DDBJ databases">
        <title>Genome sequence of aromatic hydrocarbons-degrading Sphingobium chungbukense DJ77.</title>
        <authorList>
            <person name="Kim Y.-C."/>
            <person name="Chae J.-C."/>
        </authorList>
    </citation>
    <scope>NUCLEOTIDE SEQUENCE [LARGE SCALE GENOMIC DNA]</scope>
    <source>
        <strain evidence="6 7">DJ77</strain>
    </source>
</reference>
<keyword evidence="3" id="KW-0067">ATP-binding</keyword>
<feature type="region of interest" description="Disordered" evidence="4">
    <location>
        <begin position="250"/>
        <end position="269"/>
    </location>
</feature>
<gene>
    <name evidence="6" type="ORF">YP76_05615</name>
</gene>
<evidence type="ECO:0000259" key="5">
    <source>
        <dbReference type="SMART" id="SM00382"/>
    </source>
</evidence>
<dbReference type="CDD" id="cd00009">
    <property type="entry name" value="AAA"/>
    <property type="match status" value="1"/>
</dbReference>
<evidence type="ECO:0000256" key="4">
    <source>
        <dbReference type="SAM" id="MobiDB-lite"/>
    </source>
</evidence>
<dbReference type="RefSeq" id="WP_024018982.1">
    <property type="nucleotide sequence ID" value="NZ_LBIC01000001.1"/>
</dbReference>
<dbReference type="InterPro" id="IPR027417">
    <property type="entry name" value="P-loop_NTPase"/>
</dbReference>
<proteinExistence type="inferred from homology"/>
<accession>A0A0M3AZV1</accession>
<evidence type="ECO:0000313" key="6">
    <source>
        <dbReference type="EMBL" id="KKW94084.1"/>
    </source>
</evidence>
<name>A0A0M3AZV1_9SPHN</name>
<dbReference type="Pfam" id="PF01695">
    <property type="entry name" value="IstB_IS21"/>
    <property type="match status" value="1"/>
</dbReference>
<dbReference type="SUPFAM" id="SSF52540">
    <property type="entry name" value="P-loop containing nucleoside triphosphate hydrolases"/>
    <property type="match status" value="1"/>
</dbReference>
<organism evidence="6 7">
    <name type="scientific">Sphingobium chungbukense</name>
    <dbReference type="NCBI Taxonomy" id="56193"/>
    <lineage>
        <taxon>Bacteria</taxon>
        <taxon>Pseudomonadati</taxon>
        <taxon>Pseudomonadota</taxon>
        <taxon>Alphaproteobacteria</taxon>
        <taxon>Sphingomonadales</taxon>
        <taxon>Sphingomonadaceae</taxon>
        <taxon>Sphingobium</taxon>
    </lineage>
</organism>
<dbReference type="STRING" id="56193.YP76_05615"/>
<dbReference type="PATRIC" id="fig|56193.3.peg.1164"/>
<evidence type="ECO:0000256" key="2">
    <source>
        <dbReference type="ARBA" id="ARBA00022741"/>
    </source>
</evidence>
<dbReference type="AlphaFoldDB" id="A0A0M3AZV1"/>
<comment type="caution">
    <text evidence="6">The sequence shown here is derived from an EMBL/GenBank/DDBJ whole genome shotgun (WGS) entry which is preliminary data.</text>
</comment>
<dbReference type="Gene3D" id="3.40.50.300">
    <property type="entry name" value="P-loop containing nucleotide triphosphate hydrolases"/>
    <property type="match status" value="1"/>
</dbReference>
<dbReference type="InterPro" id="IPR003593">
    <property type="entry name" value="AAA+_ATPase"/>
</dbReference>
<dbReference type="EMBL" id="LBIC01000001">
    <property type="protein sequence ID" value="KKW94084.1"/>
    <property type="molecule type" value="Genomic_DNA"/>
</dbReference>
<sequence length="269" mass="29931">MTRTKDQAAAVLPTMLKALRLPSINRNWKRLTDTADRDGWPAVQLLASLLEIEMAERTTRRIQRHRDQSGLSAGKTFATFDFDAAPGVRKPHLLSLATGDGWIDNGGNLLFFGQSGTGKTHAISAISHTLIDTGRRVLFCSTTDMVQKLQAARRDLSLPSMLDKLDKYDLIVLDDLSYVRKDQVETSALFELIAHRYERHSIAITANQPFSAWDNVFPDPAMSVAAIDRLVHHSTIIEMNGESYRKRSAISRIEPANNHPTGPASDRPS</sequence>
<feature type="domain" description="AAA+ ATPase" evidence="5">
    <location>
        <begin position="105"/>
        <end position="238"/>
    </location>
</feature>
<dbReference type="PIRSF" id="PIRSF003073">
    <property type="entry name" value="DNAC_TnpB_IstB"/>
    <property type="match status" value="1"/>
</dbReference>
<dbReference type="GO" id="GO:0006260">
    <property type="term" value="P:DNA replication"/>
    <property type="evidence" value="ECO:0007669"/>
    <property type="project" value="TreeGrafter"/>
</dbReference>
<dbReference type="InterPro" id="IPR028350">
    <property type="entry name" value="DNAC/IstB-like"/>
</dbReference>
<dbReference type="InterPro" id="IPR002611">
    <property type="entry name" value="IstB_ATP-bd"/>
</dbReference>
<dbReference type="PANTHER" id="PTHR30050:SF4">
    <property type="entry name" value="ATP-BINDING PROTEIN RV3427C IN INSERTION SEQUENCE-RELATED"/>
    <property type="match status" value="1"/>
</dbReference>
<dbReference type="GO" id="GO:0005524">
    <property type="term" value="F:ATP binding"/>
    <property type="evidence" value="ECO:0007669"/>
    <property type="project" value="UniProtKB-KW"/>
</dbReference>
<protein>
    <submittedName>
        <fullName evidence="6">ATPase AAA</fullName>
    </submittedName>
</protein>
<comment type="similarity">
    <text evidence="1">Belongs to the IS21/IS1162 putative ATP-binding protein family.</text>
</comment>
<keyword evidence="2" id="KW-0547">Nucleotide-binding</keyword>
<dbReference type="InterPro" id="IPR047661">
    <property type="entry name" value="IstB"/>
</dbReference>